<dbReference type="AlphaFoldDB" id="A0AAU7K180"/>
<protein>
    <submittedName>
        <fullName evidence="1">Uncharacterized protein</fullName>
    </submittedName>
</protein>
<name>A0AAU7K180_9SPHI</name>
<organism evidence="1">
    <name type="scientific">Pedobacter sp. KACC 23697</name>
    <dbReference type="NCBI Taxonomy" id="3149230"/>
    <lineage>
        <taxon>Bacteria</taxon>
        <taxon>Pseudomonadati</taxon>
        <taxon>Bacteroidota</taxon>
        <taxon>Sphingobacteriia</taxon>
        <taxon>Sphingobacteriales</taxon>
        <taxon>Sphingobacteriaceae</taxon>
        <taxon>Pedobacter</taxon>
    </lineage>
</organism>
<accession>A0AAU7K180</accession>
<dbReference type="RefSeq" id="WP_406823981.1">
    <property type="nucleotide sequence ID" value="NZ_CP157485.1"/>
</dbReference>
<dbReference type="EMBL" id="CP157485">
    <property type="protein sequence ID" value="XBO46432.1"/>
    <property type="molecule type" value="Genomic_DNA"/>
</dbReference>
<gene>
    <name evidence="1" type="ORF">ABEG20_14150</name>
</gene>
<sequence length="75" mass="8970">MEDYFDDYYRLQKTAIEVMAENYPNEPIREDYLSLLLTADAHHLAEIDLRRRFLENTQPLLTIAKNNGFEYMGRL</sequence>
<proteinExistence type="predicted"/>
<evidence type="ECO:0000313" key="1">
    <source>
        <dbReference type="EMBL" id="XBO46432.1"/>
    </source>
</evidence>
<reference evidence="1" key="1">
    <citation type="submission" date="2024-05" db="EMBL/GenBank/DDBJ databases">
        <authorList>
            <person name="Kim S."/>
            <person name="Heo J."/>
            <person name="Choi H."/>
            <person name="Choi Y."/>
            <person name="Kwon S.-W."/>
            <person name="Kim Y."/>
        </authorList>
    </citation>
    <scope>NUCLEOTIDE SEQUENCE</scope>
    <source>
        <strain evidence="1">KACC 23697</strain>
    </source>
</reference>